<proteinExistence type="predicted"/>
<dbReference type="Proteomes" id="UP001214854">
    <property type="component" value="Unassembled WGS sequence"/>
</dbReference>
<sequence>MNRRDFLRLQMGGFTAATAGIMLPRAAEASGAPKKKGGGADFTQVPLITVFTQGRGGKHGTLSVEVGLDAQKNEKVMDMISKSMPRLRDAYSGRLQAYAAGLNPTSLVDLDYITRELQNATDTVLRQKGAKVLLGSVLLA</sequence>
<organism evidence="1 2">
    <name type="scientific">Asticcacaulis aquaticus</name>
    <dbReference type="NCBI Taxonomy" id="2984212"/>
    <lineage>
        <taxon>Bacteria</taxon>
        <taxon>Pseudomonadati</taxon>
        <taxon>Pseudomonadota</taxon>
        <taxon>Alphaproteobacteria</taxon>
        <taxon>Caulobacterales</taxon>
        <taxon>Caulobacteraceae</taxon>
        <taxon>Asticcacaulis</taxon>
    </lineage>
</organism>
<protein>
    <submittedName>
        <fullName evidence="1">Tat pathway signal protein</fullName>
    </submittedName>
</protein>
<evidence type="ECO:0000313" key="2">
    <source>
        <dbReference type="Proteomes" id="UP001214854"/>
    </source>
</evidence>
<dbReference type="RefSeq" id="WP_272748034.1">
    <property type="nucleotide sequence ID" value="NZ_JAQQKX010000007.1"/>
</dbReference>
<evidence type="ECO:0000313" key="1">
    <source>
        <dbReference type="EMBL" id="MDC7683564.1"/>
    </source>
</evidence>
<accession>A0ABT5HU51</accession>
<reference evidence="1 2" key="1">
    <citation type="submission" date="2023-01" db="EMBL/GenBank/DDBJ databases">
        <title>Novel species of the genus Asticcacaulis isolated from rivers.</title>
        <authorList>
            <person name="Lu H."/>
        </authorList>
    </citation>
    <scope>NUCLEOTIDE SEQUENCE [LARGE SCALE GENOMIC DNA]</scope>
    <source>
        <strain evidence="1 2">BYS171W</strain>
    </source>
</reference>
<comment type="caution">
    <text evidence="1">The sequence shown here is derived from an EMBL/GenBank/DDBJ whole genome shotgun (WGS) entry which is preliminary data.</text>
</comment>
<dbReference type="PROSITE" id="PS51318">
    <property type="entry name" value="TAT"/>
    <property type="match status" value="1"/>
</dbReference>
<dbReference type="EMBL" id="JAQQKX010000007">
    <property type="protein sequence ID" value="MDC7683564.1"/>
    <property type="molecule type" value="Genomic_DNA"/>
</dbReference>
<gene>
    <name evidence="1" type="ORF">PQU92_09770</name>
</gene>
<dbReference type="InterPro" id="IPR006311">
    <property type="entry name" value="TAT_signal"/>
</dbReference>
<keyword evidence="2" id="KW-1185">Reference proteome</keyword>
<name>A0ABT5HU51_9CAUL</name>